<keyword evidence="1" id="KW-1133">Transmembrane helix</keyword>
<keyword evidence="2" id="KW-0732">Signal</keyword>
<keyword evidence="4" id="KW-1185">Reference proteome</keyword>
<feature type="chain" id="PRO_5037341338" evidence="2">
    <location>
        <begin position="30"/>
        <end position="108"/>
    </location>
</feature>
<organism evidence="3 4">
    <name type="scientific">Alsobacter metallidurans</name>
    <dbReference type="NCBI Taxonomy" id="340221"/>
    <lineage>
        <taxon>Bacteria</taxon>
        <taxon>Pseudomonadati</taxon>
        <taxon>Pseudomonadota</taxon>
        <taxon>Alphaproteobacteria</taxon>
        <taxon>Hyphomicrobiales</taxon>
        <taxon>Alsobacteraceae</taxon>
        <taxon>Alsobacter</taxon>
    </lineage>
</organism>
<dbReference type="RefSeq" id="WP_188516304.1">
    <property type="nucleotide sequence ID" value="NZ_BMES01000001.1"/>
</dbReference>
<comment type="caution">
    <text evidence="3">The sequence shown here is derived from an EMBL/GenBank/DDBJ whole genome shotgun (WGS) entry which is preliminary data.</text>
</comment>
<proteinExistence type="predicted"/>
<feature type="transmembrane region" description="Helical" evidence="1">
    <location>
        <begin position="47"/>
        <end position="69"/>
    </location>
</feature>
<evidence type="ECO:0000313" key="3">
    <source>
        <dbReference type="EMBL" id="GGH10293.1"/>
    </source>
</evidence>
<evidence type="ECO:0000256" key="2">
    <source>
        <dbReference type="SAM" id="SignalP"/>
    </source>
</evidence>
<evidence type="ECO:0000313" key="4">
    <source>
        <dbReference type="Proteomes" id="UP000603912"/>
    </source>
</evidence>
<sequence length="108" mass="10900">MTVLTALPSYARKVLIGSLAALAFGGGVAATATPASAGGWGYHHGGGWGYGGAAAAGVVGGLALGALAASAARPTYYGPVYVAGDCYVVHRRVLTDYGWRRVRRTVCD</sequence>
<dbReference type="AlphaFoldDB" id="A0A917I4J0"/>
<evidence type="ECO:0000256" key="1">
    <source>
        <dbReference type="SAM" id="Phobius"/>
    </source>
</evidence>
<gene>
    <name evidence="3" type="ORF">GCM10007036_06730</name>
</gene>
<keyword evidence="1" id="KW-0812">Transmembrane</keyword>
<reference evidence="3" key="1">
    <citation type="journal article" date="2014" name="Int. J. Syst. Evol. Microbiol.">
        <title>Complete genome sequence of Corynebacterium casei LMG S-19264T (=DSM 44701T), isolated from a smear-ripened cheese.</title>
        <authorList>
            <consortium name="US DOE Joint Genome Institute (JGI-PGF)"/>
            <person name="Walter F."/>
            <person name="Albersmeier A."/>
            <person name="Kalinowski J."/>
            <person name="Ruckert C."/>
        </authorList>
    </citation>
    <scope>NUCLEOTIDE SEQUENCE</scope>
    <source>
        <strain evidence="3">CGMCC 1.12214</strain>
    </source>
</reference>
<protein>
    <submittedName>
        <fullName evidence="3">Uncharacterized protein</fullName>
    </submittedName>
</protein>
<accession>A0A917I4J0</accession>
<name>A0A917I4J0_9HYPH</name>
<keyword evidence="1" id="KW-0472">Membrane</keyword>
<dbReference type="EMBL" id="BMES01000001">
    <property type="protein sequence ID" value="GGH10293.1"/>
    <property type="molecule type" value="Genomic_DNA"/>
</dbReference>
<dbReference type="Proteomes" id="UP000603912">
    <property type="component" value="Unassembled WGS sequence"/>
</dbReference>
<feature type="signal peptide" evidence="2">
    <location>
        <begin position="1"/>
        <end position="29"/>
    </location>
</feature>
<reference evidence="3" key="2">
    <citation type="submission" date="2020-09" db="EMBL/GenBank/DDBJ databases">
        <authorList>
            <person name="Sun Q."/>
            <person name="Zhou Y."/>
        </authorList>
    </citation>
    <scope>NUCLEOTIDE SEQUENCE</scope>
    <source>
        <strain evidence="3">CGMCC 1.12214</strain>
    </source>
</reference>